<accession>A0AAV9GSB2</accession>
<feature type="transmembrane region" description="Helical" evidence="6">
    <location>
        <begin position="127"/>
        <end position="145"/>
    </location>
</feature>
<keyword evidence="3 6" id="KW-1133">Transmembrane helix</keyword>
<dbReference type="GO" id="GO:0000287">
    <property type="term" value="F:magnesium ion binding"/>
    <property type="evidence" value="ECO:0007669"/>
    <property type="project" value="TreeGrafter"/>
</dbReference>
<reference evidence="7" key="1">
    <citation type="journal article" date="2023" name="Mol. Phylogenet. Evol.">
        <title>Genome-scale phylogeny and comparative genomics of the fungal order Sordariales.</title>
        <authorList>
            <person name="Hensen N."/>
            <person name="Bonometti L."/>
            <person name="Westerberg I."/>
            <person name="Brannstrom I.O."/>
            <person name="Guillou S."/>
            <person name="Cros-Aarteil S."/>
            <person name="Calhoun S."/>
            <person name="Haridas S."/>
            <person name="Kuo A."/>
            <person name="Mondo S."/>
            <person name="Pangilinan J."/>
            <person name="Riley R."/>
            <person name="LaButti K."/>
            <person name="Andreopoulos B."/>
            <person name="Lipzen A."/>
            <person name="Chen C."/>
            <person name="Yan M."/>
            <person name="Daum C."/>
            <person name="Ng V."/>
            <person name="Clum A."/>
            <person name="Steindorff A."/>
            <person name="Ohm R.A."/>
            <person name="Martin F."/>
            <person name="Silar P."/>
            <person name="Natvig D.O."/>
            <person name="Lalanne C."/>
            <person name="Gautier V."/>
            <person name="Ament-Velasquez S.L."/>
            <person name="Kruys A."/>
            <person name="Hutchinson M.I."/>
            <person name="Powell A.J."/>
            <person name="Barry K."/>
            <person name="Miller A.N."/>
            <person name="Grigoriev I.V."/>
            <person name="Debuchy R."/>
            <person name="Gladieux P."/>
            <person name="Hiltunen Thoren M."/>
            <person name="Johannesson H."/>
        </authorList>
    </citation>
    <scope>NUCLEOTIDE SEQUENCE</scope>
    <source>
        <strain evidence="7">PSN243</strain>
    </source>
</reference>
<evidence type="ECO:0000313" key="7">
    <source>
        <dbReference type="EMBL" id="KAK4451270.1"/>
    </source>
</evidence>
<dbReference type="PANTHER" id="PTHR46494:SF1">
    <property type="entry name" value="CORA FAMILY METAL ION TRANSPORTER (EUROFUNG)"/>
    <property type="match status" value="1"/>
</dbReference>
<organism evidence="7 8">
    <name type="scientific">Podospora aff. communis PSN243</name>
    <dbReference type="NCBI Taxonomy" id="3040156"/>
    <lineage>
        <taxon>Eukaryota</taxon>
        <taxon>Fungi</taxon>
        <taxon>Dikarya</taxon>
        <taxon>Ascomycota</taxon>
        <taxon>Pezizomycotina</taxon>
        <taxon>Sordariomycetes</taxon>
        <taxon>Sordariomycetidae</taxon>
        <taxon>Sordariales</taxon>
        <taxon>Podosporaceae</taxon>
        <taxon>Podospora</taxon>
    </lineage>
</organism>
<dbReference type="InterPro" id="IPR045863">
    <property type="entry name" value="CorA_TM1_TM2"/>
</dbReference>
<evidence type="ECO:0000256" key="3">
    <source>
        <dbReference type="ARBA" id="ARBA00022989"/>
    </source>
</evidence>
<dbReference type="Proteomes" id="UP001321760">
    <property type="component" value="Unassembled WGS sequence"/>
</dbReference>
<dbReference type="GO" id="GO:0015095">
    <property type="term" value="F:magnesium ion transmembrane transporter activity"/>
    <property type="evidence" value="ECO:0007669"/>
    <property type="project" value="TreeGrafter"/>
</dbReference>
<evidence type="ECO:0000313" key="8">
    <source>
        <dbReference type="Proteomes" id="UP001321760"/>
    </source>
</evidence>
<feature type="transmembrane region" description="Helical" evidence="6">
    <location>
        <begin position="94"/>
        <end position="115"/>
    </location>
</feature>
<sequence>MEGNSNNSTTDGMLPNSGAKEASQHFHRNNGKSQTERQSLDDKWHQLASQFNDVHQRLEKLADKSHQLSQTRLVYMQIAESRKAIEQADSVRRLTTLAFVFIPLTYVASVFGAELSDMDDSTNGQNFAIASIVTTLGTILAALYLEQYIWPALKSKLNLWRVHVYRALGSAGDGYIVFSVFKRIFVWKGFWWSPLYGGDRPSKREWVWLPLATLDLGMLRLRRVLRKLRRTKVNSQQGERELDAQA</sequence>
<dbReference type="SUPFAM" id="SSF144083">
    <property type="entry name" value="Magnesium transport protein CorA, transmembrane region"/>
    <property type="match status" value="1"/>
</dbReference>
<evidence type="ECO:0000256" key="4">
    <source>
        <dbReference type="ARBA" id="ARBA00023136"/>
    </source>
</evidence>
<protein>
    <submittedName>
        <fullName evidence="7">Uncharacterized protein</fullName>
    </submittedName>
</protein>
<evidence type="ECO:0000256" key="6">
    <source>
        <dbReference type="SAM" id="Phobius"/>
    </source>
</evidence>
<gene>
    <name evidence="7" type="ORF">QBC34DRAFT_458916</name>
</gene>
<comment type="caution">
    <text evidence="7">The sequence shown here is derived from an EMBL/GenBank/DDBJ whole genome shotgun (WGS) entry which is preliminary data.</text>
</comment>
<dbReference type="GO" id="GO:0005886">
    <property type="term" value="C:plasma membrane"/>
    <property type="evidence" value="ECO:0007669"/>
    <property type="project" value="UniProtKB-SubCell"/>
</dbReference>
<dbReference type="EMBL" id="MU865929">
    <property type="protein sequence ID" value="KAK4451270.1"/>
    <property type="molecule type" value="Genomic_DNA"/>
</dbReference>
<evidence type="ECO:0000256" key="1">
    <source>
        <dbReference type="ARBA" id="ARBA00004651"/>
    </source>
</evidence>
<feature type="region of interest" description="Disordered" evidence="5">
    <location>
        <begin position="1"/>
        <end position="41"/>
    </location>
</feature>
<comment type="subcellular location">
    <subcellularLocation>
        <location evidence="1">Cell membrane</location>
        <topology evidence="1">Multi-pass membrane protein</topology>
    </subcellularLocation>
</comment>
<evidence type="ECO:0000256" key="5">
    <source>
        <dbReference type="SAM" id="MobiDB-lite"/>
    </source>
</evidence>
<dbReference type="Pfam" id="PF01544">
    <property type="entry name" value="CorA"/>
    <property type="match status" value="1"/>
</dbReference>
<keyword evidence="8" id="KW-1185">Reference proteome</keyword>
<dbReference type="PANTHER" id="PTHR46494">
    <property type="entry name" value="CORA FAMILY METAL ION TRANSPORTER (EUROFUNG)"/>
    <property type="match status" value="1"/>
</dbReference>
<dbReference type="GO" id="GO:0015087">
    <property type="term" value="F:cobalt ion transmembrane transporter activity"/>
    <property type="evidence" value="ECO:0007669"/>
    <property type="project" value="TreeGrafter"/>
</dbReference>
<keyword evidence="4 6" id="KW-0472">Membrane</keyword>
<evidence type="ECO:0000256" key="2">
    <source>
        <dbReference type="ARBA" id="ARBA00022692"/>
    </source>
</evidence>
<name>A0AAV9GSB2_9PEZI</name>
<dbReference type="GO" id="GO:0050897">
    <property type="term" value="F:cobalt ion binding"/>
    <property type="evidence" value="ECO:0007669"/>
    <property type="project" value="TreeGrafter"/>
</dbReference>
<dbReference type="AlphaFoldDB" id="A0AAV9GSB2"/>
<reference evidence="7" key="2">
    <citation type="submission" date="2023-05" db="EMBL/GenBank/DDBJ databases">
        <authorList>
            <consortium name="Lawrence Berkeley National Laboratory"/>
            <person name="Steindorff A."/>
            <person name="Hensen N."/>
            <person name="Bonometti L."/>
            <person name="Westerberg I."/>
            <person name="Brannstrom I.O."/>
            <person name="Guillou S."/>
            <person name="Cros-Aarteil S."/>
            <person name="Calhoun S."/>
            <person name="Haridas S."/>
            <person name="Kuo A."/>
            <person name="Mondo S."/>
            <person name="Pangilinan J."/>
            <person name="Riley R."/>
            <person name="Labutti K."/>
            <person name="Andreopoulos B."/>
            <person name="Lipzen A."/>
            <person name="Chen C."/>
            <person name="Yanf M."/>
            <person name="Daum C."/>
            <person name="Ng V."/>
            <person name="Clum A."/>
            <person name="Ohm R."/>
            <person name="Martin F."/>
            <person name="Silar P."/>
            <person name="Natvig D."/>
            <person name="Lalanne C."/>
            <person name="Gautier V."/>
            <person name="Ament-Velasquez S.L."/>
            <person name="Kruys A."/>
            <person name="Hutchinson M.I."/>
            <person name="Powell A.J."/>
            <person name="Barry K."/>
            <person name="Miller A.N."/>
            <person name="Grigoriev I.V."/>
            <person name="Debuchy R."/>
            <person name="Gladieux P."/>
            <person name="Thoren M.H."/>
            <person name="Johannesson H."/>
        </authorList>
    </citation>
    <scope>NUCLEOTIDE SEQUENCE</scope>
    <source>
        <strain evidence="7">PSN243</strain>
    </source>
</reference>
<feature type="compositionally biased region" description="Polar residues" evidence="5">
    <location>
        <begin position="1"/>
        <end position="11"/>
    </location>
</feature>
<dbReference type="InterPro" id="IPR002523">
    <property type="entry name" value="MgTranspt_CorA/ZnTranspt_ZntB"/>
</dbReference>
<keyword evidence="2 6" id="KW-0812">Transmembrane</keyword>
<dbReference type="Gene3D" id="1.20.58.340">
    <property type="entry name" value="Magnesium transport protein CorA, transmembrane region"/>
    <property type="match status" value="1"/>
</dbReference>
<proteinExistence type="predicted"/>